<gene>
    <name evidence="1" type="ORF">BJP43_05595</name>
</gene>
<reference evidence="2" key="2">
    <citation type="submission" date="2017-11" db="EMBL/GenBank/DDBJ databases">
        <title>PacBio sequencing of new strain of the secondary endosymbiont Candidatus Hamiltonella defensa.</title>
        <authorList>
            <person name="Strand M.R."/>
            <person name="Oliver K."/>
        </authorList>
    </citation>
    <scope>NUCLEOTIDE SEQUENCE [LARGE SCALE GENOMIC DNA]</scope>
    <source>
        <strain evidence="2">ZA17</strain>
    </source>
</reference>
<dbReference type="Proteomes" id="UP000229055">
    <property type="component" value="Chromosome"/>
</dbReference>
<organism evidence="1 2">
    <name type="scientific">Candidatus Williamhamiltonella defendens</name>
    <dbReference type="NCBI Taxonomy" id="138072"/>
    <lineage>
        <taxon>Bacteria</taxon>
        <taxon>Pseudomonadati</taxon>
        <taxon>Pseudomonadota</taxon>
        <taxon>Gammaproteobacteria</taxon>
        <taxon>Enterobacterales</taxon>
        <taxon>Enterobacteriaceae</taxon>
        <taxon>aphid secondary symbionts</taxon>
        <taxon>Candidatus Williamhamiltonella</taxon>
    </lineage>
</organism>
<name>A0A2D3TDD3_9ENTR</name>
<proteinExistence type="predicted"/>
<evidence type="ECO:0000313" key="1">
    <source>
        <dbReference type="EMBL" id="ATW33826.1"/>
    </source>
</evidence>
<dbReference type="RefSeq" id="WP_100096525.1">
    <property type="nucleotide sequence ID" value="NZ_CP017613.1"/>
</dbReference>
<dbReference type="AlphaFoldDB" id="A0A2D3TDD3"/>
<accession>A0A2D3TDD3</accession>
<evidence type="ECO:0000313" key="2">
    <source>
        <dbReference type="Proteomes" id="UP000229055"/>
    </source>
</evidence>
<sequence>MLEKNDLTKIDCNQVKNNETHDKFVSRSIDLITLNKHKGENIYILFSSSSSKYKSGHAEAIMIENQQNKVKIIFSDPSHKLFIFDYPEYFEKWFRFACSNHFWYKNCDLFRIESHIKLKK</sequence>
<protein>
    <submittedName>
        <fullName evidence="1">Uncharacterized protein</fullName>
    </submittedName>
</protein>
<reference evidence="2" key="1">
    <citation type="submission" date="2016-10" db="EMBL/GenBank/DDBJ databases">
        <authorList>
            <person name="Chevignon G."/>
        </authorList>
    </citation>
    <scope>NUCLEOTIDE SEQUENCE [LARGE SCALE GENOMIC DNA]</scope>
    <source>
        <strain evidence="2">ZA17</strain>
    </source>
</reference>
<dbReference type="EMBL" id="CP017613">
    <property type="protein sequence ID" value="ATW33826.1"/>
    <property type="molecule type" value="Genomic_DNA"/>
</dbReference>